<evidence type="ECO:0000313" key="3">
    <source>
        <dbReference type="WBParaSite" id="Smp_166500.1"/>
    </source>
</evidence>
<keyword evidence="1" id="KW-0732">Signal</keyword>
<keyword evidence="2" id="KW-1185">Reference proteome</keyword>
<dbReference type="InterPro" id="IPR029058">
    <property type="entry name" value="AB_hydrolase_fold"/>
</dbReference>
<dbReference type="PANTHER" id="PTHR11440">
    <property type="entry name" value="LECITHIN-CHOLESTEROL ACYLTRANSFERASE-RELATED"/>
    <property type="match status" value="1"/>
</dbReference>
<dbReference type="AlphaFoldDB" id="A0A3Q0KSH1"/>
<organism evidence="2 3">
    <name type="scientific">Schistosoma mansoni</name>
    <name type="common">Blood fluke</name>
    <dbReference type="NCBI Taxonomy" id="6183"/>
    <lineage>
        <taxon>Eukaryota</taxon>
        <taxon>Metazoa</taxon>
        <taxon>Spiralia</taxon>
        <taxon>Lophotrochozoa</taxon>
        <taxon>Platyhelminthes</taxon>
        <taxon>Trematoda</taxon>
        <taxon>Digenea</taxon>
        <taxon>Strigeidida</taxon>
        <taxon>Schistosomatoidea</taxon>
        <taxon>Schistosomatidae</taxon>
        <taxon>Schistosoma</taxon>
    </lineage>
</organism>
<protein>
    <submittedName>
        <fullName evidence="3">Phosphatidylcholine-sterol acyltransferase (Lecithin-cholesterol acyltransferase)/ Phospholipase A</fullName>
    </submittedName>
</protein>
<dbReference type="Proteomes" id="UP000008854">
    <property type="component" value="Unassembled WGS sequence"/>
</dbReference>
<dbReference type="InParanoid" id="A0A3Q0KSH1"/>
<proteinExistence type="predicted"/>
<sequence>MGHLLWTCIICFFFSIHVAHIQSEKYPIVIIPGDGGCQAYSKLKNSTSPPFLVWIDLRYFLEPGKLNQYFGLVYDPVTRKSRDPDIAEVYFPGWGETWSIENLDSYKHSRTEYCGPMIESLRLDPFFVSNWTIRGAPFDFRKAPNENEGFNDKLMRLIEETYQNGGNRSVVLLGHSLGAKYGMYFLKSMKKSWKNTYIKTFVSLSAPLGGSVKALKIEASGDNFGVFLRSPLSFRPVQRTLPSLAFLLPDSRLWSPTEPLIITPTTNYSAHDYERFFRDVNYSIGFQMMSDSKSIIDTLEKPSDIDEIYCIHGANLSTTDKMIYSPPNFFHGGFPDQVPTLIPGNGDGTVSLRSLEVCKRWPGIKYFVLPGAEHDQIIIFLKIEVSKPINVFFLNIGIGVRECFRFIRSFWNV</sequence>
<dbReference type="Pfam" id="PF02450">
    <property type="entry name" value="LCAT"/>
    <property type="match status" value="2"/>
</dbReference>
<dbReference type="SUPFAM" id="SSF53474">
    <property type="entry name" value="alpha/beta-Hydrolases"/>
    <property type="match status" value="1"/>
</dbReference>
<reference evidence="3" key="2">
    <citation type="submission" date="2018-12" db="UniProtKB">
        <authorList>
            <consortium name="WormBaseParasite"/>
        </authorList>
    </citation>
    <scope>IDENTIFICATION</scope>
    <source>
        <strain evidence="3">Puerto Rican</strain>
    </source>
</reference>
<feature type="signal peptide" evidence="1">
    <location>
        <begin position="1"/>
        <end position="23"/>
    </location>
</feature>
<dbReference type="ExpressionAtlas" id="A0A3Q0KSH1">
    <property type="expression patterns" value="baseline"/>
</dbReference>
<dbReference type="WBParaSite" id="Smp_166500.1">
    <property type="protein sequence ID" value="Smp_166500.1"/>
    <property type="gene ID" value="Smp_166500"/>
</dbReference>
<evidence type="ECO:0000313" key="2">
    <source>
        <dbReference type="Proteomes" id="UP000008854"/>
    </source>
</evidence>
<reference evidence="2" key="1">
    <citation type="journal article" date="2012" name="PLoS Negl. Trop. Dis.">
        <title>A systematically improved high quality genome and transcriptome of the human blood fluke Schistosoma mansoni.</title>
        <authorList>
            <person name="Protasio A.V."/>
            <person name="Tsai I.J."/>
            <person name="Babbage A."/>
            <person name="Nichol S."/>
            <person name="Hunt M."/>
            <person name="Aslett M.A."/>
            <person name="De Silva N."/>
            <person name="Velarde G.S."/>
            <person name="Anderson T.J."/>
            <person name="Clark R.C."/>
            <person name="Davidson C."/>
            <person name="Dillon G.P."/>
            <person name="Holroyd N.E."/>
            <person name="LoVerde P.T."/>
            <person name="Lloyd C."/>
            <person name="McQuillan J."/>
            <person name="Oliveira G."/>
            <person name="Otto T.D."/>
            <person name="Parker-Manuel S.J."/>
            <person name="Quail M.A."/>
            <person name="Wilson R.A."/>
            <person name="Zerlotini A."/>
            <person name="Dunne D.W."/>
            <person name="Berriman M."/>
        </authorList>
    </citation>
    <scope>NUCLEOTIDE SEQUENCE [LARGE SCALE GENOMIC DNA]</scope>
    <source>
        <strain evidence="2">Puerto Rican</strain>
    </source>
</reference>
<dbReference type="InterPro" id="IPR003386">
    <property type="entry name" value="LACT/PDAT_acylTrfase"/>
</dbReference>
<dbReference type="GO" id="GO:0008374">
    <property type="term" value="F:O-acyltransferase activity"/>
    <property type="evidence" value="ECO:0007669"/>
    <property type="project" value="InterPro"/>
</dbReference>
<dbReference type="STRING" id="6183.A0A3Q0KSH1"/>
<dbReference type="FunCoup" id="A0A3Q0KSH1">
    <property type="interactions" value="193"/>
</dbReference>
<feature type="chain" id="PRO_5040470483" evidence="1">
    <location>
        <begin position="24"/>
        <end position="413"/>
    </location>
</feature>
<dbReference type="GO" id="GO:0006629">
    <property type="term" value="P:lipid metabolic process"/>
    <property type="evidence" value="ECO:0007669"/>
    <property type="project" value="InterPro"/>
</dbReference>
<accession>A0A3Q0KSH1</accession>
<name>A0A3Q0KSH1_SCHMA</name>
<dbReference type="Gene3D" id="3.40.50.1820">
    <property type="entry name" value="alpha/beta hydrolase"/>
    <property type="match status" value="1"/>
</dbReference>
<evidence type="ECO:0000256" key="1">
    <source>
        <dbReference type="SAM" id="SignalP"/>
    </source>
</evidence>